<dbReference type="InterPro" id="IPR036691">
    <property type="entry name" value="Endo/exonu/phosph_ase_sf"/>
</dbReference>
<sequence>MHSPLKARRRRFILIISLAITLGFLFLLNLLQLSRSHDASSSIQKLSERLKELGLDSTPWSMPDSIENNQEEEEEDQGKDGLIGNRVKQDYSKGPKNQHQQKLTQKELEVLNLNLNLNLNLDLEAKKNPHKYLGGTRKMDTEEKLKYQSGKQLTLLGVPQKDQDFEPVTIPKPVYKTDVSTNFNLNPIKPLRFRIYSHNIKNGGNRPLTPGESLWNDRVHDLAMSMKFHITANTIITLQELYKYQVLDIMNYLNLDGDAGVAGGSNSDGDVPTWDFYGVGRIDGAEYGEFAPIIYNTKEWELVYSDTIWLNEIDTRISYEGWDALYPRICSYITLRHRELQNVINVFNTHFDHIGKLARKGSAKLIMDTVQDLQKQQCKNIQGNHWPAFIMGDLNAEPKEESIKILKDGFVDSVTLATSNNKYGHTKSTVTGFEGEVLLNGGQNIDYIFAPKYAQLIDDVKDKVDNKAKSNKEKKEKCDELKKSNAFAERADLTLLLYGMLHSRFNGRYMSDHRPLLADYYISNKCL</sequence>
<keyword evidence="3" id="KW-0812">Transmembrane</keyword>
<evidence type="ECO:0000313" key="4">
    <source>
        <dbReference type="EMBL" id="EDK46371.1"/>
    </source>
</evidence>
<feature type="transmembrane region" description="Helical" evidence="3">
    <location>
        <begin position="12"/>
        <end position="31"/>
    </location>
</feature>
<dbReference type="InParanoid" id="A5E4L3"/>
<keyword evidence="3" id="KW-1133">Transmembrane helix</keyword>
<dbReference type="HOGENOM" id="CLU_030508_3_0_1"/>
<protein>
    <recommendedName>
        <fullName evidence="6">Endonuclease/exonuclease/phosphatase domain-containing protein</fullName>
    </recommendedName>
</protein>
<evidence type="ECO:0000256" key="1">
    <source>
        <dbReference type="SAM" id="Coils"/>
    </source>
</evidence>
<dbReference type="AlphaFoldDB" id="A5E4L3"/>
<dbReference type="OrthoDB" id="276515at2759"/>
<keyword evidence="5" id="KW-1185">Reference proteome</keyword>
<dbReference type="GeneID" id="5231365"/>
<dbReference type="KEGG" id="lel:PVL30_004273"/>
<feature type="coiled-coil region" evidence="1">
    <location>
        <begin position="457"/>
        <end position="491"/>
    </location>
</feature>
<feature type="region of interest" description="Disordered" evidence="2">
    <location>
        <begin position="54"/>
        <end position="102"/>
    </location>
</feature>
<dbReference type="PANTHER" id="PTHR12121">
    <property type="entry name" value="CARBON CATABOLITE REPRESSOR PROTEIN 4"/>
    <property type="match status" value="1"/>
</dbReference>
<dbReference type="CDD" id="cd09083">
    <property type="entry name" value="EEP-1"/>
    <property type="match status" value="1"/>
</dbReference>
<evidence type="ECO:0000256" key="3">
    <source>
        <dbReference type="SAM" id="Phobius"/>
    </source>
</evidence>
<keyword evidence="3" id="KW-0472">Membrane</keyword>
<keyword evidence="1" id="KW-0175">Coiled coil</keyword>
<evidence type="ECO:0000313" key="5">
    <source>
        <dbReference type="Proteomes" id="UP000001996"/>
    </source>
</evidence>
<dbReference type="Gene3D" id="3.60.10.10">
    <property type="entry name" value="Endonuclease/exonuclease/phosphatase"/>
    <property type="match status" value="1"/>
</dbReference>
<organism evidence="4 5">
    <name type="scientific">Lodderomyces elongisporus (strain ATCC 11503 / CBS 2605 / JCM 1781 / NBRC 1676 / NRRL YB-4239)</name>
    <name type="common">Yeast</name>
    <name type="synonym">Saccharomyces elongisporus</name>
    <dbReference type="NCBI Taxonomy" id="379508"/>
    <lineage>
        <taxon>Eukaryota</taxon>
        <taxon>Fungi</taxon>
        <taxon>Dikarya</taxon>
        <taxon>Ascomycota</taxon>
        <taxon>Saccharomycotina</taxon>
        <taxon>Pichiomycetes</taxon>
        <taxon>Debaryomycetaceae</taxon>
        <taxon>Candida/Lodderomyces clade</taxon>
        <taxon>Lodderomyces</taxon>
    </lineage>
</organism>
<reference evidence="4 5" key="1">
    <citation type="journal article" date="2009" name="Nature">
        <title>Evolution of pathogenicity and sexual reproduction in eight Candida genomes.</title>
        <authorList>
            <person name="Butler G."/>
            <person name="Rasmussen M.D."/>
            <person name="Lin M.F."/>
            <person name="Santos M.A."/>
            <person name="Sakthikumar S."/>
            <person name="Munro C.A."/>
            <person name="Rheinbay E."/>
            <person name="Grabherr M."/>
            <person name="Forche A."/>
            <person name="Reedy J.L."/>
            <person name="Agrafioti I."/>
            <person name="Arnaud M.B."/>
            <person name="Bates S."/>
            <person name="Brown A.J."/>
            <person name="Brunke S."/>
            <person name="Costanzo M.C."/>
            <person name="Fitzpatrick D.A."/>
            <person name="de Groot P.W."/>
            <person name="Harris D."/>
            <person name="Hoyer L.L."/>
            <person name="Hube B."/>
            <person name="Klis F.M."/>
            <person name="Kodira C."/>
            <person name="Lennard N."/>
            <person name="Logue M.E."/>
            <person name="Martin R."/>
            <person name="Neiman A.M."/>
            <person name="Nikolaou E."/>
            <person name="Quail M.A."/>
            <person name="Quinn J."/>
            <person name="Santos M.C."/>
            <person name="Schmitzberger F.F."/>
            <person name="Sherlock G."/>
            <person name="Shah P."/>
            <person name="Silverstein K.A."/>
            <person name="Skrzypek M.S."/>
            <person name="Soll D."/>
            <person name="Staggs R."/>
            <person name="Stansfield I."/>
            <person name="Stumpf M.P."/>
            <person name="Sudbery P.E."/>
            <person name="Srikantha T."/>
            <person name="Zeng Q."/>
            <person name="Berman J."/>
            <person name="Berriman M."/>
            <person name="Heitman J."/>
            <person name="Gow N.A."/>
            <person name="Lorenz M.C."/>
            <person name="Birren B.W."/>
            <person name="Kellis M."/>
            <person name="Cuomo C.A."/>
        </authorList>
    </citation>
    <scope>NUCLEOTIDE SEQUENCE [LARGE SCALE GENOMIC DNA]</scope>
    <source>
        <strain evidence="5">ATCC 11503 / BCRC 21390 / CBS 2605 / JCM 1781 / NBRC 1676 / NRRL YB-4239</strain>
    </source>
</reference>
<name>A5E4L3_LODEL</name>
<dbReference type="Proteomes" id="UP000001996">
    <property type="component" value="Unassembled WGS sequence"/>
</dbReference>
<dbReference type="InterPro" id="IPR050410">
    <property type="entry name" value="CCR4/nocturin_mRNA_transcr"/>
</dbReference>
<accession>A5E4L3</accession>
<evidence type="ECO:0008006" key="6">
    <source>
        <dbReference type="Google" id="ProtNLM"/>
    </source>
</evidence>
<proteinExistence type="predicted"/>
<dbReference type="eggNOG" id="ENOG502RPN3">
    <property type="taxonomic scope" value="Eukaryota"/>
</dbReference>
<dbReference type="SUPFAM" id="SSF56219">
    <property type="entry name" value="DNase I-like"/>
    <property type="match status" value="1"/>
</dbReference>
<gene>
    <name evidence="4" type="ORF">LELG_04552</name>
</gene>
<dbReference type="PANTHER" id="PTHR12121:SF36">
    <property type="entry name" value="ENDONUCLEASE_EXONUCLEASE_PHOSPHATASE DOMAIN-CONTAINING PROTEIN"/>
    <property type="match status" value="1"/>
</dbReference>
<dbReference type="EMBL" id="CH981529">
    <property type="protein sequence ID" value="EDK46371.1"/>
    <property type="molecule type" value="Genomic_DNA"/>
</dbReference>
<dbReference type="GO" id="GO:0000175">
    <property type="term" value="F:3'-5'-RNA exonuclease activity"/>
    <property type="evidence" value="ECO:0007669"/>
    <property type="project" value="TreeGrafter"/>
</dbReference>
<evidence type="ECO:0000256" key="2">
    <source>
        <dbReference type="SAM" id="MobiDB-lite"/>
    </source>
</evidence>